<dbReference type="EMBL" id="CP063136">
    <property type="protein sequence ID" value="QOU21536.1"/>
    <property type="molecule type" value="Genomic_DNA"/>
</dbReference>
<gene>
    <name evidence="10" type="ORF">BRETT_001260</name>
</gene>
<evidence type="ECO:0000256" key="9">
    <source>
        <dbReference type="SAM" id="MobiDB-lite"/>
    </source>
</evidence>
<dbReference type="GO" id="GO:0012505">
    <property type="term" value="C:endomembrane system"/>
    <property type="evidence" value="ECO:0007669"/>
    <property type="project" value="UniProtKB-SubCell"/>
</dbReference>
<protein>
    <recommendedName>
        <fullName evidence="12">Autophagy-related protein 18</fullName>
    </recommendedName>
</protein>
<keyword evidence="3" id="KW-0926">Vacuole</keyword>
<dbReference type="AlphaFoldDB" id="A0A871R8F1"/>
<feature type="compositionally biased region" description="Polar residues" evidence="9">
    <location>
        <begin position="413"/>
        <end position="422"/>
    </location>
</feature>
<evidence type="ECO:0000256" key="8">
    <source>
        <dbReference type="ARBA" id="ARBA00037813"/>
    </source>
</evidence>
<name>A0A871R8F1_DEKBR</name>
<feature type="compositionally biased region" description="Acidic residues" evidence="9">
    <location>
        <begin position="384"/>
        <end position="394"/>
    </location>
</feature>
<dbReference type="OrthoDB" id="1667587at2759"/>
<dbReference type="PANTHER" id="PTHR11227">
    <property type="entry name" value="WD-REPEAT PROTEIN INTERACTING WITH PHOSPHOINOSIDES WIPI -RELATED"/>
    <property type="match status" value="1"/>
</dbReference>
<proteinExistence type="inferred from homology"/>
<reference evidence="10" key="1">
    <citation type="submission" date="2020-10" db="EMBL/GenBank/DDBJ databases">
        <authorList>
            <person name="Palmer J.M."/>
        </authorList>
    </citation>
    <scope>NUCLEOTIDE SEQUENCE</scope>
    <source>
        <strain evidence="10">UCD 2041</strain>
    </source>
</reference>
<dbReference type="InterPro" id="IPR015943">
    <property type="entry name" value="WD40/YVTN_repeat-like_dom_sf"/>
</dbReference>
<evidence type="ECO:0000256" key="1">
    <source>
        <dbReference type="ARBA" id="ARBA00004184"/>
    </source>
</evidence>
<reference evidence="10" key="2">
    <citation type="journal article" name="BMC Genomics">
        <title>New genome assemblies reveal patterns of domestication and adaptation across Brettanomyces (Dekkera) species.</title>
        <authorList>
            <person name="Roach M.J."/>
            <person name="Borneman A.R."/>
        </authorList>
    </citation>
    <scope>NUCLEOTIDE SEQUENCE</scope>
    <source>
        <strain evidence="10">UCD 2041</strain>
    </source>
</reference>
<evidence type="ECO:0000256" key="6">
    <source>
        <dbReference type="ARBA" id="ARBA00022927"/>
    </source>
</evidence>
<organism evidence="10 11">
    <name type="scientific">Dekkera bruxellensis</name>
    <name type="common">Brettanomyces custersii</name>
    <dbReference type="NCBI Taxonomy" id="5007"/>
    <lineage>
        <taxon>Eukaryota</taxon>
        <taxon>Fungi</taxon>
        <taxon>Dikarya</taxon>
        <taxon>Ascomycota</taxon>
        <taxon>Saccharomycotina</taxon>
        <taxon>Pichiomycetes</taxon>
        <taxon>Pichiales</taxon>
        <taxon>Pichiaceae</taxon>
        <taxon>Brettanomyces</taxon>
    </lineage>
</organism>
<comment type="similarity">
    <text evidence="7">Belongs to the WD repeat PROPPIN family.</text>
</comment>
<dbReference type="Pfam" id="PF21032">
    <property type="entry name" value="PROPPIN"/>
    <property type="match status" value="2"/>
</dbReference>
<evidence type="ECO:0000313" key="10">
    <source>
        <dbReference type="EMBL" id="QOU21536.1"/>
    </source>
</evidence>
<evidence type="ECO:0000256" key="2">
    <source>
        <dbReference type="ARBA" id="ARBA00022448"/>
    </source>
</evidence>
<dbReference type="GO" id="GO:0015031">
    <property type="term" value="P:protein transport"/>
    <property type="evidence" value="ECO:0007669"/>
    <property type="project" value="UniProtKB-KW"/>
</dbReference>
<dbReference type="InterPro" id="IPR036322">
    <property type="entry name" value="WD40_repeat_dom_sf"/>
</dbReference>
<dbReference type="RefSeq" id="XP_041138029.1">
    <property type="nucleotide sequence ID" value="XM_041279815.1"/>
</dbReference>
<evidence type="ECO:0008006" key="12">
    <source>
        <dbReference type="Google" id="ProtNLM"/>
    </source>
</evidence>
<sequence>MGSGDASSLGNESVTIGENQEEATGTHPELNFANFNQDYSCLSVGYSDGYKVFNCEPFGQCYTRKDGGVGIIEMLFTSSLLVLVGSGEQSALSPRRLKVVNTKRQTTICELTFPDTILAVKLNRDRLVVLLEKTVYIYDVHNMRLLHTVEIPANPLGLIALAASSEHNYLAYPSPPRVSVADLSSGGQFAGGDNISGNAGAVNGGAANSVGADTGKVDALQSNGSDRVAGGSKGKASVSQLRTGDVVIFDCSLLQPISVIEAHKTRLSALALSIDGTLLATASDKGTIVRVFSVETGNKLYQFRRGTYPTKIYSLAFSVDNKFVVASSATETVHIFRLGDQELANTQRQSRSARPGDGSKANSRDDNSNSSEDVESTGRNSSLVDEDVLADEDMATNSSEVTGPDSEYDLLENASTTSTGSDMQPVVDSTRRTVARMLRRTSQTLGRKAAERMGGYLPPRFSSILEPNRHFASLKVPASKDTTTIVGIGRTEVLDGSIDSGVEKSKLIHIMVVTSEGLFYTFGLDPDRGGDCVLLSQRSLLD</sequence>
<dbReference type="GeneID" id="64573185"/>
<evidence type="ECO:0000256" key="5">
    <source>
        <dbReference type="ARBA" id="ARBA00022737"/>
    </source>
</evidence>
<dbReference type="GO" id="GO:0005774">
    <property type="term" value="C:vacuolar membrane"/>
    <property type="evidence" value="ECO:0007669"/>
    <property type="project" value="UniProtKB-SubCell"/>
</dbReference>
<evidence type="ECO:0000313" key="11">
    <source>
        <dbReference type="Proteomes" id="UP000663131"/>
    </source>
</evidence>
<dbReference type="KEGG" id="bbrx:BRETT_001260"/>
<dbReference type="SUPFAM" id="SSF50978">
    <property type="entry name" value="WD40 repeat-like"/>
    <property type="match status" value="1"/>
</dbReference>
<keyword evidence="4" id="KW-0853">WD repeat</keyword>
<dbReference type="Gene3D" id="2.130.10.10">
    <property type="entry name" value="YVTN repeat-like/Quinoprotein amine dehydrogenase"/>
    <property type="match status" value="1"/>
</dbReference>
<evidence type="ECO:0000256" key="3">
    <source>
        <dbReference type="ARBA" id="ARBA00022554"/>
    </source>
</evidence>
<dbReference type="SMART" id="SM00320">
    <property type="entry name" value="WD40"/>
    <property type="match status" value="2"/>
</dbReference>
<keyword evidence="5" id="KW-0677">Repeat</keyword>
<comment type="subcellular location">
    <subcellularLocation>
        <location evidence="1">Endomembrane system</location>
        <topology evidence="1">Peripheral membrane protein</topology>
    </subcellularLocation>
    <subcellularLocation>
        <location evidence="8">Vacuole membrane</location>
    </subcellularLocation>
</comment>
<accession>A0A871R8F1</accession>
<keyword evidence="6" id="KW-0653">Protein transport</keyword>
<evidence type="ECO:0000256" key="7">
    <source>
        <dbReference type="ARBA" id="ARBA00025740"/>
    </source>
</evidence>
<feature type="region of interest" description="Disordered" evidence="9">
    <location>
        <begin position="344"/>
        <end position="426"/>
    </location>
</feature>
<dbReference type="InterPro" id="IPR001680">
    <property type="entry name" value="WD40_rpt"/>
</dbReference>
<dbReference type="Proteomes" id="UP000663131">
    <property type="component" value="Chromosome 8"/>
</dbReference>
<keyword evidence="2" id="KW-0813">Transport</keyword>
<dbReference type="InterPro" id="IPR048720">
    <property type="entry name" value="PROPPIN"/>
</dbReference>
<evidence type="ECO:0000256" key="4">
    <source>
        <dbReference type="ARBA" id="ARBA00022574"/>
    </source>
</evidence>